<dbReference type="PhylomeDB" id="A0A060T5G0"/>
<dbReference type="Gene3D" id="4.10.240.10">
    <property type="entry name" value="Zn(2)-C6 fungal-type DNA-binding domain"/>
    <property type="match status" value="1"/>
</dbReference>
<evidence type="ECO:0000313" key="5">
    <source>
        <dbReference type="EMBL" id="CDP36350.1"/>
    </source>
</evidence>
<feature type="compositionally biased region" description="Low complexity" evidence="3">
    <location>
        <begin position="120"/>
        <end position="129"/>
    </location>
</feature>
<reference evidence="5" key="2">
    <citation type="submission" date="2014-06" db="EMBL/GenBank/DDBJ databases">
        <title>The complete genome of Blastobotrys (Arxula) adeninivorans LS3 - a yeast of biotechnological interest.</title>
        <authorList>
            <person name="Kunze G."/>
            <person name="Gaillardin C."/>
            <person name="Czernicka M."/>
            <person name="Durrens P."/>
            <person name="Martin T."/>
            <person name="Boer E."/>
            <person name="Gabaldon T."/>
            <person name="Cruz J."/>
            <person name="Talla E."/>
            <person name="Marck C."/>
            <person name="Goffeau A."/>
            <person name="Barbe V."/>
            <person name="Baret P."/>
            <person name="Baronian K."/>
            <person name="Beier S."/>
            <person name="Bleykasten C."/>
            <person name="Bode R."/>
            <person name="Casaregola S."/>
            <person name="Despons L."/>
            <person name="Fairhead C."/>
            <person name="Giersberg M."/>
            <person name="Gierski P."/>
            <person name="Hahnel U."/>
            <person name="Hartmann A."/>
            <person name="Jankowska D."/>
            <person name="Jubin C."/>
            <person name="Jung P."/>
            <person name="Lafontaine I."/>
            <person name="Leh-Louis V."/>
            <person name="Lemaire M."/>
            <person name="Marcet-Houben M."/>
            <person name="Mascher M."/>
            <person name="Morel G."/>
            <person name="Richard G.-F."/>
            <person name="Riechen J."/>
            <person name="Sacerdot C."/>
            <person name="Sarkar A."/>
            <person name="Savel G."/>
            <person name="Schacherer J."/>
            <person name="Sherman D."/>
            <person name="Straub M.-L."/>
            <person name="Stein N."/>
            <person name="Thierry A."/>
            <person name="Trautwein-Schult A."/>
            <person name="Westhof E."/>
            <person name="Worch S."/>
            <person name="Dujon B."/>
            <person name="Souciet J.-L."/>
            <person name="Wincker P."/>
            <person name="Scholz U."/>
            <person name="Neuveglise N."/>
        </authorList>
    </citation>
    <scope>NUCLEOTIDE SEQUENCE</scope>
    <source>
        <strain evidence="5">LS3</strain>
    </source>
</reference>
<feature type="domain" description="Zn(2)-C6 fungal-type" evidence="4">
    <location>
        <begin position="13"/>
        <end position="43"/>
    </location>
</feature>
<dbReference type="InterPro" id="IPR001138">
    <property type="entry name" value="Zn2Cys6_DnaBD"/>
</dbReference>
<dbReference type="PROSITE" id="PS00463">
    <property type="entry name" value="ZN2_CY6_FUNGAL_1"/>
    <property type="match status" value="1"/>
</dbReference>
<dbReference type="GO" id="GO:0000976">
    <property type="term" value="F:transcription cis-regulatory region binding"/>
    <property type="evidence" value="ECO:0007669"/>
    <property type="project" value="TreeGrafter"/>
</dbReference>
<dbReference type="PANTHER" id="PTHR37534:SF7">
    <property type="entry name" value="TRANSCRIPTIONAL ACTIVATOR PROTEIN UGA3"/>
    <property type="match status" value="1"/>
</dbReference>
<dbReference type="PANTHER" id="PTHR37534">
    <property type="entry name" value="TRANSCRIPTIONAL ACTIVATOR PROTEIN UGA3"/>
    <property type="match status" value="1"/>
</dbReference>
<reference evidence="5" key="1">
    <citation type="submission" date="2014-02" db="EMBL/GenBank/DDBJ databases">
        <authorList>
            <person name="Genoscope - CEA"/>
        </authorList>
    </citation>
    <scope>NUCLEOTIDE SEQUENCE</scope>
    <source>
        <strain evidence="5">LS3</strain>
    </source>
</reference>
<dbReference type="InterPro" id="IPR021858">
    <property type="entry name" value="Fun_TF"/>
</dbReference>
<dbReference type="PROSITE" id="PS50048">
    <property type="entry name" value="ZN2_CY6_FUNGAL_2"/>
    <property type="match status" value="1"/>
</dbReference>
<dbReference type="EMBL" id="HG937692">
    <property type="protein sequence ID" value="CDP36350.1"/>
    <property type="molecule type" value="Genomic_DNA"/>
</dbReference>
<dbReference type="InterPro" id="IPR036864">
    <property type="entry name" value="Zn2-C6_fun-type_DNA-bd_sf"/>
</dbReference>
<sequence>MSSTNPRPRSRTGCFTCRKRKKRCDEVRPTCSACDRLHLSCVYPTPGLERKNRKRKRPADPADPRDAEDLRRGSISRRKSDESVSPIEPANVPLWGPPTPQPEDESPSSEEAIDEIPRHSSTSSDVSSTGSLALPVVTNGNIQQPSKLFDVDMALEAVSDAVTDAVARASPSASDILSFGLDSGVCDLGSALIPSSDADNCATGAGAGAAANGSSTSPFDNWDAYTIGLHLSPCPQPPQSWYSSFLDSEGAQLFEYFCSKLAPMICVSTDEANSFLNVFVPMAQNDRAVLDSLVAWAGFHKDRGIHQDTGHFYLNRAMQSVRAKPKRKADYTTLATMLLITSAEICAGDVTHWDKHLSLAASLIHLNGGIRSFVDDKALRWLAVNFAYHDLLASSACSRNTHFPSAEYDHVMKHGYGLDALTGCCQPLFKILAEISELAVKWQRVDDASLEKLRMVQVRVSALEQKLESCHPDPLDMISLSPEQLDLQLILFDTVKITARLHLRQSVLRLNAASLDMQCLVKQLNKNLELVLGTQVEGLAVFPLFVAGIHCVTTSDRELITKRIDDYYSRNLARNISRAKDLMEEVWSLDDHGSRHVDWYRIIQARGWDICFA</sequence>
<evidence type="ECO:0000256" key="3">
    <source>
        <dbReference type="SAM" id="MobiDB-lite"/>
    </source>
</evidence>
<keyword evidence="2" id="KW-0539">Nucleus</keyword>
<dbReference type="AlphaFoldDB" id="A0A060T5G0"/>
<dbReference type="GO" id="GO:0008270">
    <property type="term" value="F:zinc ion binding"/>
    <property type="evidence" value="ECO:0007669"/>
    <property type="project" value="InterPro"/>
</dbReference>
<evidence type="ECO:0000256" key="1">
    <source>
        <dbReference type="ARBA" id="ARBA00004123"/>
    </source>
</evidence>
<organism evidence="5">
    <name type="scientific">Blastobotrys adeninivorans</name>
    <name type="common">Yeast</name>
    <name type="synonym">Arxula adeninivorans</name>
    <dbReference type="NCBI Taxonomy" id="409370"/>
    <lineage>
        <taxon>Eukaryota</taxon>
        <taxon>Fungi</taxon>
        <taxon>Dikarya</taxon>
        <taxon>Ascomycota</taxon>
        <taxon>Saccharomycotina</taxon>
        <taxon>Dipodascomycetes</taxon>
        <taxon>Dipodascales</taxon>
        <taxon>Trichomonascaceae</taxon>
        <taxon>Blastobotrys</taxon>
    </lineage>
</organism>
<accession>A0A060T5G0</accession>
<dbReference type="SUPFAM" id="SSF57701">
    <property type="entry name" value="Zn2/Cys6 DNA-binding domain"/>
    <property type="match status" value="1"/>
</dbReference>
<protein>
    <submittedName>
        <fullName evidence="5">ARAD1B10978p</fullName>
    </submittedName>
</protein>
<dbReference type="GO" id="GO:0000981">
    <property type="term" value="F:DNA-binding transcription factor activity, RNA polymerase II-specific"/>
    <property type="evidence" value="ECO:0007669"/>
    <property type="project" value="InterPro"/>
</dbReference>
<dbReference type="Pfam" id="PF00172">
    <property type="entry name" value="Zn_clus"/>
    <property type="match status" value="1"/>
</dbReference>
<dbReference type="GO" id="GO:0005634">
    <property type="term" value="C:nucleus"/>
    <property type="evidence" value="ECO:0007669"/>
    <property type="project" value="UniProtKB-SubCell"/>
</dbReference>
<feature type="region of interest" description="Disordered" evidence="3">
    <location>
        <begin position="45"/>
        <end position="129"/>
    </location>
</feature>
<feature type="compositionally biased region" description="Basic and acidic residues" evidence="3">
    <location>
        <begin position="58"/>
        <end position="82"/>
    </location>
</feature>
<proteinExistence type="predicted"/>
<feature type="compositionally biased region" description="Acidic residues" evidence="3">
    <location>
        <begin position="102"/>
        <end position="114"/>
    </location>
</feature>
<evidence type="ECO:0000259" key="4">
    <source>
        <dbReference type="PROSITE" id="PS50048"/>
    </source>
</evidence>
<name>A0A060T5G0_BLAAD</name>
<dbReference type="GO" id="GO:0045944">
    <property type="term" value="P:positive regulation of transcription by RNA polymerase II"/>
    <property type="evidence" value="ECO:0007669"/>
    <property type="project" value="TreeGrafter"/>
</dbReference>
<gene>
    <name evidence="5" type="ORF">GNLVRS02_ARAD1B10978g</name>
</gene>
<dbReference type="Pfam" id="PF11951">
    <property type="entry name" value="Fungal_trans_2"/>
    <property type="match status" value="1"/>
</dbReference>
<dbReference type="CDD" id="cd00067">
    <property type="entry name" value="GAL4"/>
    <property type="match status" value="1"/>
</dbReference>
<comment type="subcellular location">
    <subcellularLocation>
        <location evidence="1">Nucleus</location>
    </subcellularLocation>
</comment>
<dbReference type="SMART" id="SM00066">
    <property type="entry name" value="GAL4"/>
    <property type="match status" value="1"/>
</dbReference>
<evidence type="ECO:0000256" key="2">
    <source>
        <dbReference type="ARBA" id="ARBA00023242"/>
    </source>
</evidence>